<gene>
    <name evidence="1" type="ORF">QYS47_02280</name>
</gene>
<dbReference type="Gene3D" id="3.40.630.30">
    <property type="match status" value="1"/>
</dbReference>
<proteinExistence type="predicted"/>
<organism evidence="1">
    <name type="scientific">Marivirga arenosa</name>
    <dbReference type="NCBI Taxonomy" id="3059076"/>
    <lineage>
        <taxon>Bacteria</taxon>
        <taxon>Pseudomonadati</taxon>
        <taxon>Bacteroidota</taxon>
        <taxon>Cytophagia</taxon>
        <taxon>Cytophagales</taxon>
        <taxon>Marivirgaceae</taxon>
        <taxon>Marivirga</taxon>
    </lineage>
</organism>
<dbReference type="InterPro" id="IPR016181">
    <property type="entry name" value="Acyl_CoA_acyltransferase"/>
</dbReference>
<dbReference type="Proteomes" id="UP001232019">
    <property type="component" value="Chromosome"/>
</dbReference>
<evidence type="ECO:0008006" key="2">
    <source>
        <dbReference type="Google" id="ProtNLM"/>
    </source>
</evidence>
<sequence>MWQNYQISEQFPSQKEEAEMDLMLFTKKEYWLFHLRKEEILPVLVKDDNGNILSYWCFYKSSNEIRTPFSAPYFKPFISRTSSFLIQFEVVKGYLKSNYNQKVYFAFLKSLMDEYEFFKSNIQSVDIGTVLSVDKADFSRAIVNARKSRKLNSLLKDRSFKTELVRKNDWKETYELNLSWRIEKGHQNFIRSEVMRNLKLKFPHNYQAFHLINSDKVVGTVFFVKIHSEFLYVYSLITNPKYDAKEPSLLLWNAVYNWAFENKILFIDMGTSMLSNKGINKELLSYKLKIGGKCYRKYNVEC</sequence>
<name>A0AA49GCI9_9BACT</name>
<accession>A0AA49GCI9</accession>
<dbReference type="RefSeq" id="WP_322348321.1">
    <property type="nucleotide sequence ID" value="NZ_CP129968.2"/>
</dbReference>
<dbReference type="AlphaFoldDB" id="A0AA49GCI9"/>
<dbReference type="SUPFAM" id="SSF55729">
    <property type="entry name" value="Acyl-CoA N-acyltransferases (Nat)"/>
    <property type="match status" value="1"/>
</dbReference>
<dbReference type="EMBL" id="CP129968">
    <property type="protein sequence ID" value="WKK81215.2"/>
    <property type="molecule type" value="Genomic_DNA"/>
</dbReference>
<dbReference type="KEGG" id="marp:QYS47_02280"/>
<evidence type="ECO:0000313" key="1">
    <source>
        <dbReference type="EMBL" id="WKK81215.2"/>
    </source>
</evidence>
<reference evidence="1" key="1">
    <citation type="submission" date="2023-08" db="EMBL/GenBank/DDBJ databases">
        <title>Comparative genomics and taxonomic characterization of three novel marine species of genus Marivirga.</title>
        <authorList>
            <person name="Muhammad N."/>
            <person name="Kim S.-G."/>
        </authorList>
    </citation>
    <scope>NUCLEOTIDE SEQUENCE</scope>
    <source>
        <strain evidence="1">BKB1-2</strain>
    </source>
</reference>
<protein>
    <recommendedName>
        <fullName evidence="2">Acetyltransferase (GNAT) family protein</fullName>
    </recommendedName>
</protein>